<keyword evidence="2" id="KW-1185">Reference proteome</keyword>
<name>A0A371CHQ2_9APHY</name>
<protein>
    <submittedName>
        <fullName evidence="1">Uncharacterized protein</fullName>
    </submittedName>
</protein>
<dbReference type="Proteomes" id="UP000256964">
    <property type="component" value="Unassembled WGS sequence"/>
</dbReference>
<dbReference type="AlphaFoldDB" id="A0A371CHQ2"/>
<evidence type="ECO:0000313" key="1">
    <source>
        <dbReference type="EMBL" id="RDX39818.1"/>
    </source>
</evidence>
<sequence>MKLSATSRIFATIRNIASRPSRRLRAIGWFFSVTSLGRRNDLVPRSLTLGIYCSYPGPSHACHRSYAAVYSEAGVPETQRHLPQPSSEYSAYAAAPVALDTPYHQPIWTLYPRSYLTLQGCILTKFHHSFGGEDRGEGWGSQSAKLPCCIGL</sequence>
<accession>A0A371CHQ2</accession>
<evidence type="ECO:0000313" key="2">
    <source>
        <dbReference type="Proteomes" id="UP000256964"/>
    </source>
</evidence>
<organism evidence="1 2">
    <name type="scientific">Lentinus brumalis</name>
    <dbReference type="NCBI Taxonomy" id="2498619"/>
    <lineage>
        <taxon>Eukaryota</taxon>
        <taxon>Fungi</taxon>
        <taxon>Dikarya</taxon>
        <taxon>Basidiomycota</taxon>
        <taxon>Agaricomycotina</taxon>
        <taxon>Agaricomycetes</taxon>
        <taxon>Polyporales</taxon>
        <taxon>Polyporaceae</taxon>
        <taxon>Lentinus</taxon>
    </lineage>
</organism>
<gene>
    <name evidence="1" type="ORF">OH76DRAFT_524608</name>
</gene>
<reference evidence="1 2" key="1">
    <citation type="journal article" date="2018" name="Biotechnol. Biofuels">
        <title>Integrative visual omics of the white-rot fungus Polyporus brumalis exposes the biotechnological potential of its oxidative enzymes for delignifying raw plant biomass.</title>
        <authorList>
            <person name="Miyauchi S."/>
            <person name="Rancon A."/>
            <person name="Drula E."/>
            <person name="Hage H."/>
            <person name="Chaduli D."/>
            <person name="Favel A."/>
            <person name="Grisel S."/>
            <person name="Henrissat B."/>
            <person name="Herpoel-Gimbert I."/>
            <person name="Ruiz-Duenas F.J."/>
            <person name="Chevret D."/>
            <person name="Hainaut M."/>
            <person name="Lin J."/>
            <person name="Wang M."/>
            <person name="Pangilinan J."/>
            <person name="Lipzen A."/>
            <person name="Lesage-Meessen L."/>
            <person name="Navarro D."/>
            <person name="Riley R."/>
            <person name="Grigoriev I.V."/>
            <person name="Zhou S."/>
            <person name="Raouche S."/>
            <person name="Rosso M.N."/>
        </authorList>
    </citation>
    <scope>NUCLEOTIDE SEQUENCE [LARGE SCALE GENOMIC DNA]</scope>
    <source>
        <strain evidence="1 2">BRFM 1820</strain>
    </source>
</reference>
<dbReference type="EMBL" id="KZ857641">
    <property type="protein sequence ID" value="RDX39818.1"/>
    <property type="molecule type" value="Genomic_DNA"/>
</dbReference>
<proteinExistence type="predicted"/>